<evidence type="ECO:0000259" key="1">
    <source>
        <dbReference type="Pfam" id="PF10441"/>
    </source>
</evidence>
<dbReference type="EMBL" id="LGSR01000020">
    <property type="protein sequence ID" value="KOS19385.1"/>
    <property type="molecule type" value="Genomic_DNA"/>
</dbReference>
<dbReference type="Proteomes" id="UP000053831">
    <property type="component" value="Unassembled WGS sequence"/>
</dbReference>
<name>A0A0M9VU04_ESCWE</name>
<dbReference type="Pfam" id="PF10441">
    <property type="entry name" value="Urb2"/>
    <property type="match status" value="1"/>
</dbReference>
<gene>
    <name evidence="2" type="ORF">ESCO_000186</name>
</gene>
<dbReference type="OrthoDB" id="160374at2759"/>
<evidence type="ECO:0000313" key="2">
    <source>
        <dbReference type="EMBL" id="KOS19385.1"/>
    </source>
</evidence>
<dbReference type="PANTHER" id="PTHR15682:SF2">
    <property type="entry name" value="UNHEALTHY RIBOSOME BIOGENESIS PROTEIN 2 HOMOLOG"/>
    <property type="match status" value="1"/>
</dbReference>
<dbReference type="GO" id="GO:0042254">
    <property type="term" value="P:ribosome biogenesis"/>
    <property type="evidence" value="ECO:0007669"/>
    <property type="project" value="TreeGrafter"/>
</dbReference>
<reference evidence="2 3" key="1">
    <citation type="submission" date="2015-07" db="EMBL/GenBank/DDBJ databases">
        <title>The genome of the fungus Escovopsis weberi, a specialized disease agent of ant agriculture.</title>
        <authorList>
            <person name="de Man T.J."/>
            <person name="Stajich J.E."/>
            <person name="Kubicek C.P."/>
            <person name="Chenthamara K."/>
            <person name="Atanasova L."/>
            <person name="Druzhinina I.S."/>
            <person name="Birnbaum S."/>
            <person name="Barribeau S.M."/>
            <person name="Teiling C."/>
            <person name="Suen G."/>
            <person name="Currie C."/>
            <person name="Gerardo N.M."/>
        </authorList>
    </citation>
    <scope>NUCLEOTIDE SEQUENCE [LARGE SCALE GENOMIC DNA]</scope>
</reference>
<comment type="caution">
    <text evidence="2">The sequence shown here is derived from an EMBL/GenBank/DDBJ whole genome shotgun (WGS) entry which is preliminary data.</text>
</comment>
<organism evidence="2 3">
    <name type="scientific">Escovopsis weberi</name>
    <dbReference type="NCBI Taxonomy" id="150374"/>
    <lineage>
        <taxon>Eukaryota</taxon>
        <taxon>Fungi</taxon>
        <taxon>Dikarya</taxon>
        <taxon>Ascomycota</taxon>
        <taxon>Pezizomycotina</taxon>
        <taxon>Sordariomycetes</taxon>
        <taxon>Hypocreomycetidae</taxon>
        <taxon>Hypocreales</taxon>
        <taxon>Hypocreaceae</taxon>
        <taxon>Escovopsis</taxon>
    </lineage>
</organism>
<protein>
    <submittedName>
        <fullName evidence="2">Nucleolar pre-ribosomal-associated protein 2</fullName>
    </submittedName>
</protein>
<dbReference type="InterPro" id="IPR052609">
    <property type="entry name" value="Ribosome_Biogenesis_Reg"/>
</dbReference>
<accession>A0A0M9VU04</accession>
<evidence type="ECO:0000313" key="3">
    <source>
        <dbReference type="Proteomes" id="UP000053831"/>
    </source>
</evidence>
<sequence>MVKISLIQTVKSLDQTGPGQNGENLEILWQSLTQSSNNYFHAPEGSALRWLLKSMNGASQGAETMRRYPLTWAILNCVFRRIPLFSLAKSLADRKFVSVLQQTLRDISSPKQKAPESPSAKRKRSAAMGYNLDELNGTAGCLATGQAVFSLLKSLLSRLGDETIDSRSKIGAEHIKSLFSTSAAEAAALSSAALAVCNLLLTSDGHDLIEGRNDWITTISAIWDLHLQSADDTLEVATHLFNPTVSILAKTEGFPQSGQDSVDEAVAKQWSSHLSRFMHRNLILPARSAFLQRNDLQTVTRALDVAVGQARLAAPVLFFLAAGAPEPQNERDVRRGNATWMRQIFQAVESQLRNLPDRNRLMEHILGLASSESILVDVEDLRIVCRDYGMSGGQIDWDLVAQAAVCNSSMFQVTQEDDPLLKEVCQQSTTETDERKYPAISNVVGAIQKSFSTRRNPSGFLKLWFKQLCCVERFHHGPLFSKADAKNRRLPQLQSLISRTPWFALAKAIDSPSIWIESETSPPMLLEVIEWLQEQESSSCPHAFCTFADSVGRGLRTETFTDAVGTKLLDFISTLDQSRNTALKWRVVSRTFSWASRDQKAQIWGQMNRELSEALSGSVKSASFFEAYKCCLQIWDSVGRDEVAFAQKLASLVETSTDVLFRAMESAGYKGPSKPFSDTDRDASSDYDEDNVFEQYLAWCILGSSRFLKMFLTRSKERAETDKVFYDPFSYLFSGPTSFDTARVTWADFLANEVNLNDGDLSNNQKRLAGGFLEQSRAESAWPGEKACMAMQFLSKIPFEALVDSPWMDMMKVLEDMRPKMKKNSKTVTFEKWKAVLDFSTKVASIPKTQCHIDLASLLDIADALSNVKYDRSIGDGTPLEMVERFFVLASTAFKETATSAHRTGDTLFLEGRDFVLKCDTEEDARSPGIKAFRITLIKALIAELRLSRRLQGIEALSQLLPQATNLLAKLVASVLGEFAGNPDLLSSQDRASDLRLLAAVDAASALEHDDVVAALDSRGLNLASIHELDGRSKAAMADGDLRGWKIQIFMHKYLAGELESATPTSFPALSELPTRSREGLLKEYVDAVIKDMGMAERSQYLMKLIRGHAFACNTDGQILAIEHTVNQLLEKTDMQGKAEGVDLAAAHSQLIFSLSLARHSPNTMRTCRVLQTLLEKKPQAMGQWNVEITLSTVAKLAAAERAPSVPFPWLCRLVGVVIKKHRLRLEGHYHLLLTTMQALLRMLVGTAPDTSGDDNDNNAAAAAAADQETRAHAYGRLVSLICEPTAGSVSRSQHQSALDSATDVAKRSAGRHMYLVLMQYVKLQLEAKVGRRVLEELEPAMNTIFDITPPEVRKILNDAMDASGRAILREMYKRYVKFGKWSGV</sequence>
<dbReference type="PANTHER" id="PTHR15682">
    <property type="entry name" value="UNHEALTHY RIBOSOME BIOGENESIS PROTEIN 2 HOMOLOG"/>
    <property type="match status" value="1"/>
</dbReference>
<proteinExistence type="predicted"/>
<dbReference type="GO" id="GO:0005730">
    <property type="term" value="C:nucleolus"/>
    <property type="evidence" value="ECO:0007669"/>
    <property type="project" value="TreeGrafter"/>
</dbReference>
<feature type="domain" description="Nucleolar 27S pre-rRNA processing Urb2/Npa2 C-terminal" evidence="1">
    <location>
        <begin position="1167"/>
        <end position="1384"/>
    </location>
</feature>
<dbReference type="STRING" id="150374.A0A0M9VU04"/>
<dbReference type="InterPro" id="IPR018849">
    <property type="entry name" value="Urb2/Npa2_C"/>
</dbReference>
<keyword evidence="3" id="KW-1185">Reference proteome</keyword>